<feature type="region of interest" description="Disordered" evidence="2">
    <location>
        <begin position="509"/>
        <end position="535"/>
    </location>
</feature>
<evidence type="ECO:0000313" key="3">
    <source>
        <dbReference type="EMBL" id="CRY97043.1"/>
    </source>
</evidence>
<evidence type="ECO:0000256" key="2">
    <source>
        <dbReference type="SAM" id="MobiDB-lite"/>
    </source>
</evidence>
<organism evidence="3">
    <name type="scientific">uncultured prokaryote</name>
    <dbReference type="NCBI Taxonomy" id="198431"/>
    <lineage>
        <taxon>unclassified sequences</taxon>
        <taxon>environmental samples</taxon>
    </lineage>
</organism>
<feature type="region of interest" description="Disordered" evidence="2">
    <location>
        <begin position="461"/>
        <end position="483"/>
    </location>
</feature>
<geneLocation type="plasmid" evidence="3">
    <name>pRGFK1356</name>
</geneLocation>
<protein>
    <submittedName>
        <fullName evidence="3">Uncharacterized protein</fullName>
    </submittedName>
</protein>
<sequence>MWQICYIVYEEVDRERVRMELNLTATTNLQRATIKDANSAQMHNEHDPNVKHSNVQIVKEDTELNRHTVLLNRNELLEQQYGQMIVERNEKTRQRFLDGKIVEREYKERLTNVNQYLNIDGKKPKQALTTCVFTLGNVDTEFQLLDALGFKYERQKIKDSECKLHDRPRLIDPLERKEFANIMNDTYVELAKAINDTSDAGLKVADVWLHMDEGGMPHAHAEIVNMGHTATGKPSYNLNQALGAFNKHFGKDVYTSRSMNKHGKQSKSPNGKIALKEFRRLIDSCIINSFNMALQKRGLDKKLQVNMVRLGKQGGLSMPEFQQLKQLKQVENAHQKTIQNQNKKIEQNNQLLDRQSHVYAQHKKEFANLDTQKNELIKREQSLKAREKAVQDQEESLRHLLNKFIEWAQDALEPLFEKSRKDGYKQRVNEENMNRAIAEHEADVEARFADDLDRQEAENQAFQAQQQQKLRNRRERVKSEQKKAITAQMVNHFATTQELTYDIGAEKADAQTKSVNQQLKRESEKKMDKDDGLEF</sequence>
<keyword evidence="1" id="KW-0175">Coiled coil</keyword>
<keyword evidence="3" id="KW-0614">Plasmid</keyword>
<dbReference type="EMBL" id="LN853918">
    <property type="protein sequence ID" value="CRY97043.1"/>
    <property type="molecule type" value="Genomic_DNA"/>
</dbReference>
<proteinExistence type="predicted"/>
<reference evidence="3" key="2">
    <citation type="submission" date="2015-07" db="EMBL/GenBank/DDBJ databases">
        <title>Plasmids, circular viruses and viroids from rat gut.</title>
        <authorList>
            <person name="Jorgensen T.J."/>
            <person name="Hansen M.A."/>
            <person name="Xu Z."/>
            <person name="Tabak M.A."/>
            <person name="Sorensen S.J."/>
            <person name="Hansen L.H."/>
        </authorList>
    </citation>
    <scope>NUCLEOTIDE SEQUENCE</scope>
    <source>
        <plasmid evidence="3">pRGFK1356</plasmid>
    </source>
</reference>
<reference evidence="3" key="1">
    <citation type="submission" date="2015-06" db="EMBL/GenBank/DDBJ databases">
        <authorList>
            <person name="Joergensen T."/>
        </authorList>
    </citation>
    <scope>NUCLEOTIDE SEQUENCE</scope>
    <source>
        <plasmid evidence="3">pRGFK1356</plasmid>
    </source>
</reference>
<evidence type="ECO:0000256" key="1">
    <source>
        <dbReference type="SAM" id="Coils"/>
    </source>
</evidence>
<feature type="coiled-coil region" evidence="1">
    <location>
        <begin position="324"/>
        <end position="403"/>
    </location>
</feature>
<accession>A0A0H5Q593</accession>
<name>A0A0H5Q593_9ZZZZ</name>
<feature type="compositionally biased region" description="Basic and acidic residues" evidence="2">
    <location>
        <begin position="519"/>
        <end position="535"/>
    </location>
</feature>
<dbReference type="AlphaFoldDB" id="A0A0H5Q593"/>